<proteinExistence type="predicted"/>
<dbReference type="OrthoDB" id="9152505at2"/>
<reference evidence="2 3" key="1">
    <citation type="submission" date="2018-03" db="EMBL/GenBank/DDBJ databases">
        <title>Genome sequence of Clostridium thermopalmarium DSM 5974.</title>
        <authorList>
            <person name="Poehlein A."/>
            <person name="Daniel R."/>
        </authorList>
    </citation>
    <scope>NUCLEOTIDE SEQUENCE [LARGE SCALE GENOMIC DNA]</scope>
    <source>
        <strain evidence="2 3">DSM 5974</strain>
    </source>
</reference>
<evidence type="ECO:0000313" key="3">
    <source>
        <dbReference type="Proteomes" id="UP000239614"/>
    </source>
</evidence>
<keyword evidence="1" id="KW-0175">Coiled coil</keyword>
<dbReference type="RefSeq" id="WP_106024560.1">
    <property type="nucleotide sequence ID" value="NZ_PVXN01000053.1"/>
</dbReference>
<feature type="coiled-coil region" evidence="1">
    <location>
        <begin position="1"/>
        <end position="54"/>
    </location>
</feature>
<evidence type="ECO:0000256" key="1">
    <source>
        <dbReference type="SAM" id="Coils"/>
    </source>
</evidence>
<gene>
    <name evidence="2" type="ORF">CPAL_20280</name>
</gene>
<dbReference type="AlphaFoldDB" id="A0A2T0APJ6"/>
<organism evidence="2 3">
    <name type="scientific">Clostridium thermopalmarium DSM 5974</name>
    <dbReference type="NCBI Taxonomy" id="1121340"/>
    <lineage>
        <taxon>Bacteria</taxon>
        <taxon>Bacillati</taxon>
        <taxon>Bacillota</taxon>
        <taxon>Clostridia</taxon>
        <taxon>Eubacteriales</taxon>
        <taxon>Clostridiaceae</taxon>
        <taxon>Clostridium</taxon>
    </lineage>
</organism>
<accession>A0A2T0APJ6</accession>
<comment type="caution">
    <text evidence="2">The sequence shown here is derived from an EMBL/GenBank/DDBJ whole genome shotgun (WGS) entry which is preliminary data.</text>
</comment>
<evidence type="ECO:0000313" key="2">
    <source>
        <dbReference type="EMBL" id="PRR70938.1"/>
    </source>
</evidence>
<sequence>MINSIEQKNQAENQIKRLENILISLREKLLPDREKQYKAMASSYVNKIRELREEIDEFTGVQLFNIPKNDLNIHIIGPVIGYGEAPISLVSKFLDNFRKSIQTIYAILCDIKISTNVPKEVAKACDFNLLGYNKGSINLSLGLPPKQLNFFDSNNKIDNAMEVYFKAIHWASSALPKECIDIDENIRDRALGSILRTLPDEKNISEITFSGEAIKKYGKLSINKYAKYRISEILLNKDIDDEIIEVKGKIREVDLDNLSFTLRDIQENDYNIPNQMKCIMTEAVAEQLKDYLDSYAIIKGIRKESSNTINVKLVDTLD</sequence>
<protein>
    <submittedName>
        <fullName evidence="2">Uncharacterized protein</fullName>
    </submittedName>
</protein>
<name>A0A2T0APJ6_9CLOT</name>
<dbReference type="EMBL" id="PVXN01000053">
    <property type="protein sequence ID" value="PRR70938.1"/>
    <property type="molecule type" value="Genomic_DNA"/>
</dbReference>
<keyword evidence="3" id="KW-1185">Reference proteome</keyword>
<dbReference type="Proteomes" id="UP000239614">
    <property type="component" value="Unassembled WGS sequence"/>
</dbReference>